<feature type="region of interest" description="Disordered" evidence="1">
    <location>
        <begin position="92"/>
        <end position="145"/>
    </location>
</feature>
<dbReference type="EMBL" id="NAJP01000065">
    <property type="protein sequence ID" value="TKA35823.1"/>
    <property type="molecule type" value="Genomic_DNA"/>
</dbReference>
<dbReference type="Proteomes" id="UP000310066">
    <property type="component" value="Unassembled WGS sequence"/>
</dbReference>
<dbReference type="AlphaFoldDB" id="A0A4U0UJF7"/>
<evidence type="ECO:0000259" key="2">
    <source>
        <dbReference type="PROSITE" id="PS00028"/>
    </source>
</evidence>
<sequence length="291" mass="31021">MASQEPHEQLHDWSGAECSRCAESFLGETAMGNHLATVHHVNRTLLVGGHQAAGPSDKTPVKPTKRDVAAMAKAGTLERQARLLSALATHLGAPSRDVQPRPAPSALPAESSAPPPVSRFRPLTHSLPPARPAPSSAAPTASSSRFLTDPARYISPTPPYPYPIGPFAAEYTPLIDPMAPYHVAPIGHGASALPPSPSISESFRRLESNSGAVLGGDAAANSQQAFARYHDGLHAFNTVSPAYFSASQQEAKDRGDGYNELYNLSDDDAKSRKRKRPSDGNGAKRKRKRDE</sequence>
<comment type="caution">
    <text evidence="4">The sequence shown here is derived from an EMBL/GenBank/DDBJ whole genome shotgun (WGS) entry which is preliminary data.</text>
</comment>
<name>A0A4U0UJF7_9PEZI</name>
<dbReference type="Proteomes" id="UP001168146">
    <property type="component" value="Unassembled WGS sequence"/>
</dbReference>
<reference evidence="3" key="2">
    <citation type="submission" date="2021-12" db="EMBL/GenBank/DDBJ databases">
        <title>Black yeast isolated from Biological Soil Crust.</title>
        <authorList>
            <person name="Kurbessoian T."/>
        </authorList>
    </citation>
    <scope>NUCLEOTIDE SEQUENCE</scope>
    <source>
        <strain evidence="3">CCFEE 5208</strain>
    </source>
</reference>
<accession>A0A4U0UJF7</accession>
<evidence type="ECO:0000313" key="5">
    <source>
        <dbReference type="Proteomes" id="UP000310066"/>
    </source>
</evidence>
<dbReference type="EMBL" id="JASUXU010000027">
    <property type="protein sequence ID" value="KAK0320130.1"/>
    <property type="molecule type" value="Genomic_DNA"/>
</dbReference>
<feature type="region of interest" description="Disordered" evidence="1">
    <location>
        <begin position="247"/>
        <end position="291"/>
    </location>
</feature>
<protein>
    <recommendedName>
        <fullName evidence="2">C2H2-type domain-containing protein</fullName>
    </recommendedName>
</protein>
<feature type="domain" description="C2H2-type" evidence="2">
    <location>
        <begin position="18"/>
        <end position="40"/>
    </location>
</feature>
<gene>
    <name evidence="4" type="ORF">B0A54_12268</name>
    <name evidence="3" type="ORF">LTR82_009067</name>
</gene>
<reference evidence="4 5" key="1">
    <citation type="submission" date="2017-03" db="EMBL/GenBank/DDBJ databases">
        <title>Genomes of endolithic fungi from Antarctica.</title>
        <authorList>
            <person name="Coleine C."/>
            <person name="Masonjones S."/>
            <person name="Stajich J.E."/>
        </authorList>
    </citation>
    <scope>NUCLEOTIDE SEQUENCE [LARGE SCALE GENOMIC DNA]</scope>
    <source>
        <strain evidence="4 5">CCFEE 5311</strain>
    </source>
</reference>
<evidence type="ECO:0000313" key="4">
    <source>
        <dbReference type="EMBL" id="TKA35823.1"/>
    </source>
</evidence>
<dbReference type="PROSITE" id="PS00028">
    <property type="entry name" value="ZINC_FINGER_C2H2_1"/>
    <property type="match status" value="1"/>
</dbReference>
<dbReference type="OrthoDB" id="3899020at2759"/>
<evidence type="ECO:0000313" key="3">
    <source>
        <dbReference type="EMBL" id="KAK0320130.1"/>
    </source>
</evidence>
<organism evidence="4 5">
    <name type="scientific">Friedmanniomyces endolithicus</name>
    <dbReference type="NCBI Taxonomy" id="329885"/>
    <lineage>
        <taxon>Eukaryota</taxon>
        <taxon>Fungi</taxon>
        <taxon>Dikarya</taxon>
        <taxon>Ascomycota</taxon>
        <taxon>Pezizomycotina</taxon>
        <taxon>Dothideomycetes</taxon>
        <taxon>Dothideomycetidae</taxon>
        <taxon>Mycosphaerellales</taxon>
        <taxon>Teratosphaeriaceae</taxon>
        <taxon>Friedmanniomyces</taxon>
    </lineage>
</organism>
<proteinExistence type="predicted"/>
<feature type="compositionally biased region" description="Low complexity" evidence="1">
    <location>
        <begin position="133"/>
        <end position="145"/>
    </location>
</feature>
<dbReference type="InterPro" id="IPR013087">
    <property type="entry name" value="Znf_C2H2_type"/>
</dbReference>
<evidence type="ECO:0000256" key="1">
    <source>
        <dbReference type="SAM" id="MobiDB-lite"/>
    </source>
</evidence>